<keyword evidence="3" id="KW-1185">Reference proteome</keyword>
<dbReference type="PANTHER" id="PTHR30024">
    <property type="entry name" value="ALIPHATIC SULFONATES-BINDING PROTEIN-RELATED"/>
    <property type="match status" value="1"/>
</dbReference>
<dbReference type="SUPFAM" id="SSF53850">
    <property type="entry name" value="Periplasmic binding protein-like II"/>
    <property type="match status" value="1"/>
</dbReference>
<dbReference type="OrthoDB" id="5194099at2759"/>
<dbReference type="Proteomes" id="UP000799764">
    <property type="component" value="Unassembled WGS sequence"/>
</dbReference>
<dbReference type="InterPro" id="IPR015168">
    <property type="entry name" value="SsuA/THI5"/>
</dbReference>
<evidence type="ECO:0000313" key="2">
    <source>
        <dbReference type="EMBL" id="KAF2445797.1"/>
    </source>
</evidence>
<feature type="domain" description="SsuA/THI5-like" evidence="1">
    <location>
        <begin position="83"/>
        <end position="267"/>
    </location>
</feature>
<comment type="caution">
    <text evidence="2">The sequence shown here is derived from an EMBL/GenBank/DDBJ whole genome shotgun (WGS) entry which is preliminary data.</text>
</comment>
<sequence length="340" mass="36893">MQKPNKSHKHCEYTITNSDPIPHLNHPSNMYLPHLLPFTLLPSISALKIATSLQWIEHTPQAYAIKNFYKGSSTATLSSGGVANLASDSSIDLAANAETQGLKQYANHKSLRLIYIITEVSYRLVARADAGVKSLSDLKGKKIGSMPGTSAAVFVQRMLASAGVSDTAYSIVSGNVCMKAPCGSGTLPGMLAGKQVDAFGIWEPAVELGIRAIGANNAAVFQNGTVYREVYSLYTTTDKLSDPKKRADIVAFVSALNQTLEVYNHPNASVYSFVADRVGMDAEVVKAVWEDHKWSGTWKDAELMPLLVDEDVMLAKSDRRAPISRADLEKFLDKSVIEAL</sequence>
<protein>
    <submittedName>
        <fullName evidence="2">Periplasmic binding protein-like II</fullName>
    </submittedName>
</protein>
<organism evidence="2 3">
    <name type="scientific">Karstenula rhodostoma CBS 690.94</name>
    <dbReference type="NCBI Taxonomy" id="1392251"/>
    <lineage>
        <taxon>Eukaryota</taxon>
        <taxon>Fungi</taxon>
        <taxon>Dikarya</taxon>
        <taxon>Ascomycota</taxon>
        <taxon>Pezizomycotina</taxon>
        <taxon>Dothideomycetes</taxon>
        <taxon>Pleosporomycetidae</taxon>
        <taxon>Pleosporales</taxon>
        <taxon>Massarineae</taxon>
        <taxon>Didymosphaeriaceae</taxon>
        <taxon>Karstenula</taxon>
    </lineage>
</organism>
<gene>
    <name evidence="2" type="ORF">P171DRAFT_273403</name>
</gene>
<evidence type="ECO:0000259" key="1">
    <source>
        <dbReference type="Pfam" id="PF09084"/>
    </source>
</evidence>
<dbReference type="Pfam" id="PF09084">
    <property type="entry name" value="NMT1"/>
    <property type="match status" value="1"/>
</dbReference>
<dbReference type="PANTHER" id="PTHR30024:SF42">
    <property type="entry name" value="ALIPHATIC SULFONATES-BINDING PROTEIN-RELATED"/>
    <property type="match status" value="1"/>
</dbReference>
<accession>A0A9P4PKU9</accession>
<evidence type="ECO:0000313" key="3">
    <source>
        <dbReference type="Proteomes" id="UP000799764"/>
    </source>
</evidence>
<dbReference type="Gene3D" id="3.40.190.10">
    <property type="entry name" value="Periplasmic binding protein-like II"/>
    <property type="match status" value="2"/>
</dbReference>
<name>A0A9P4PKU9_9PLEO</name>
<dbReference type="EMBL" id="MU001499">
    <property type="protein sequence ID" value="KAF2445797.1"/>
    <property type="molecule type" value="Genomic_DNA"/>
</dbReference>
<proteinExistence type="predicted"/>
<dbReference type="AlphaFoldDB" id="A0A9P4PKU9"/>
<reference evidence="2" key="1">
    <citation type="journal article" date="2020" name="Stud. Mycol.">
        <title>101 Dothideomycetes genomes: a test case for predicting lifestyles and emergence of pathogens.</title>
        <authorList>
            <person name="Haridas S."/>
            <person name="Albert R."/>
            <person name="Binder M."/>
            <person name="Bloem J."/>
            <person name="Labutti K."/>
            <person name="Salamov A."/>
            <person name="Andreopoulos B."/>
            <person name="Baker S."/>
            <person name="Barry K."/>
            <person name="Bills G."/>
            <person name="Bluhm B."/>
            <person name="Cannon C."/>
            <person name="Castanera R."/>
            <person name="Culley D."/>
            <person name="Daum C."/>
            <person name="Ezra D."/>
            <person name="Gonzalez J."/>
            <person name="Henrissat B."/>
            <person name="Kuo A."/>
            <person name="Liang C."/>
            <person name="Lipzen A."/>
            <person name="Lutzoni F."/>
            <person name="Magnuson J."/>
            <person name="Mondo S."/>
            <person name="Nolan M."/>
            <person name="Ohm R."/>
            <person name="Pangilinan J."/>
            <person name="Park H.-J."/>
            <person name="Ramirez L."/>
            <person name="Alfaro M."/>
            <person name="Sun H."/>
            <person name="Tritt A."/>
            <person name="Yoshinaga Y."/>
            <person name="Zwiers L.-H."/>
            <person name="Turgeon B."/>
            <person name="Goodwin S."/>
            <person name="Spatafora J."/>
            <person name="Crous P."/>
            <person name="Grigoriev I."/>
        </authorList>
    </citation>
    <scope>NUCLEOTIDE SEQUENCE</scope>
    <source>
        <strain evidence="2">CBS 690.94</strain>
    </source>
</reference>